<protein>
    <submittedName>
        <fullName evidence="1">Photolyase</fullName>
    </submittedName>
</protein>
<dbReference type="EMBL" id="JX523951">
    <property type="protein sequence ID" value="AFT64040.1"/>
    <property type="molecule type" value="Genomic_DNA"/>
</dbReference>
<dbReference type="InterPro" id="IPR052551">
    <property type="entry name" value="UV-DNA_repair_photolyase"/>
</dbReference>
<dbReference type="SUPFAM" id="SSF48173">
    <property type="entry name" value="Cryptochrome/photolyase FAD-binding domain"/>
    <property type="match status" value="1"/>
</dbReference>
<sequence length="512" mass="59069">MQMRLRLVLGDQLSLSLSSLRDAKPGEDVILLAEVREEATYVRHHKKKIAFLFSAMRHFAEALRSLGHRVVYLNYDSPENTGSLFGEVLRLMEAETVSELIVTKPGEYRLLDEMESWQERLGMPVELREDDRFLCSAEGFQEWASERKSLRLEYFYREMRRDHAILMEGDKPLGGQWNYDHDNRKKAPKELDVPAPFSVEPDRVTEEVLALVADQFPEHFGDLQPFSLAVTREDALEALDQFVAERLGKFGDYQDAMVQGEPWMFHSHISFYLNCGLLLPLECVRAAERAYFDGTAPLNSVEGFVRQIVGWREFIRGIYWLSMPDYAGLNYFEASRNLPEFYWTGETQMNCLHQCIVETKANAYAHHIQRLMVIGNFSLLAGLAPKQVSEWYLAVYADAYEWVELPNVNGMILFADGGLFASKPYAASGAYINRMSNYCEHCSYSHATKTGEKACPFNYLYWNFLDQNEEKLRGNPRVSMIYRSWDKMSDSKKNEIRSDSRHFLAQLDGTQA</sequence>
<keyword evidence="1" id="KW-0456">Lyase</keyword>
<organism evidence="1">
    <name type="scientific">alpha proteobacterium D323</name>
    <dbReference type="NCBI Taxonomy" id="649534"/>
    <lineage>
        <taxon>Bacteria</taxon>
        <taxon>Pseudomonadati</taxon>
        <taxon>Pseudomonadota</taxon>
        <taxon>Alphaproteobacteria</taxon>
    </lineage>
</organism>
<dbReference type="Gene3D" id="3.40.50.620">
    <property type="entry name" value="HUPs"/>
    <property type="match status" value="1"/>
</dbReference>
<dbReference type="AlphaFoldDB" id="M4HX03"/>
<dbReference type="InterPro" id="IPR007357">
    <property type="entry name" value="PhrB-like"/>
</dbReference>
<dbReference type="InterPro" id="IPR014729">
    <property type="entry name" value="Rossmann-like_a/b/a_fold"/>
</dbReference>
<name>M4HX03_9PROT</name>
<accession>M4HX03</accession>
<proteinExistence type="predicted"/>
<dbReference type="PANTHER" id="PTHR38657:SF1">
    <property type="entry name" value="SLR1343 PROTEIN"/>
    <property type="match status" value="1"/>
</dbReference>
<dbReference type="PANTHER" id="PTHR38657">
    <property type="entry name" value="SLR1343 PROTEIN"/>
    <property type="match status" value="1"/>
</dbReference>
<reference evidence="1" key="1">
    <citation type="journal article" date="2013" name="Mar. Drugs">
        <title>Assessing the effectiveness of functional genetic screens for the identification of bioactive metabolites.</title>
        <authorList>
            <person name="Penesyan A."/>
            <person name="Ballestriero F."/>
            <person name="Daim M."/>
            <person name="Kjelleberg S."/>
            <person name="Thomas T."/>
            <person name="Egan S."/>
        </authorList>
    </citation>
    <scope>NUCLEOTIDE SEQUENCE</scope>
    <source>
        <strain evidence="1">D323</strain>
    </source>
</reference>
<dbReference type="Gene3D" id="1.10.10.1710">
    <property type="entry name" value="Deoxyribodipyrimidine photolyase-related"/>
    <property type="match status" value="1"/>
</dbReference>
<dbReference type="Gene3D" id="1.25.40.80">
    <property type="match status" value="1"/>
</dbReference>
<evidence type="ECO:0000313" key="1">
    <source>
        <dbReference type="EMBL" id="AFT64040.1"/>
    </source>
</evidence>
<dbReference type="Gene3D" id="1.10.579.10">
    <property type="entry name" value="DNA Cyclobutane Dipyrimidine Photolyase, subunit A, domain 3"/>
    <property type="match status" value="1"/>
</dbReference>
<dbReference type="InterPro" id="IPR036134">
    <property type="entry name" value="Crypto/Photolyase_FAD-like_sf"/>
</dbReference>
<dbReference type="GO" id="GO:0016829">
    <property type="term" value="F:lyase activity"/>
    <property type="evidence" value="ECO:0007669"/>
    <property type="project" value="UniProtKB-KW"/>
</dbReference>
<dbReference type="Pfam" id="PF04244">
    <property type="entry name" value="DPRP"/>
    <property type="match status" value="1"/>
</dbReference>